<feature type="transmembrane region" description="Helical" evidence="2">
    <location>
        <begin position="140"/>
        <end position="162"/>
    </location>
</feature>
<protein>
    <submittedName>
        <fullName evidence="3">Uncharacterized protein</fullName>
    </submittedName>
</protein>
<proteinExistence type="predicted"/>
<dbReference type="RefSeq" id="WP_048193767.1">
    <property type="nucleotide sequence ID" value="NZ_CAAGSM010000006.1"/>
</dbReference>
<evidence type="ECO:0000313" key="3">
    <source>
        <dbReference type="EMBL" id="KGK99370.1"/>
    </source>
</evidence>
<keyword evidence="2" id="KW-0472">Membrane</keyword>
<feature type="compositionally biased region" description="Low complexity" evidence="1">
    <location>
        <begin position="22"/>
        <end position="37"/>
    </location>
</feature>
<sequence length="259" mass="28478">MGKWIDYRTKRGKRIKKARDTASNYGSKAGSAASGAGRSAWNAGSRAGSYASNAGQSVSRAGSYASNAGQSVSRAGKYAYGAGEHYSKKKYFEASGYGYAGRSTINRGGRIVSGIARATENTAGAVSGSWTQMSWKLRGLLAFVLAFAIFFIPFGAFQYAGWGLYLSMAWIINGFYWFIATIMNAILNVFISSIDTIFQYVTEHVGGTYQSLESWTLTTGTLLNPDSFKPTEFDTRYLAQWVFDNFGNVFQDMYDYIKR</sequence>
<accession>A0A099T2G2</accession>
<name>A0A099T2G2_METMT</name>
<dbReference type="EMBL" id="JRHO01000009">
    <property type="protein sequence ID" value="KGK99370.1"/>
    <property type="molecule type" value="Genomic_DNA"/>
</dbReference>
<evidence type="ECO:0000313" key="4">
    <source>
        <dbReference type="Proteomes" id="UP000029859"/>
    </source>
</evidence>
<evidence type="ECO:0000256" key="1">
    <source>
        <dbReference type="SAM" id="MobiDB-lite"/>
    </source>
</evidence>
<reference evidence="3 4" key="1">
    <citation type="submission" date="2014-09" db="EMBL/GenBank/DDBJ databases">
        <title>Draft genome sequence of an obligately methylotrophic methanogen, Methanococcoides methylutens, isolated from marine sediment.</title>
        <authorList>
            <person name="Guan Y."/>
            <person name="Ngugi D.K."/>
            <person name="Blom J."/>
            <person name="Ali S."/>
            <person name="Ferry J.G."/>
            <person name="Stingl U."/>
        </authorList>
    </citation>
    <scope>NUCLEOTIDE SEQUENCE [LARGE SCALE GENOMIC DNA]</scope>
    <source>
        <strain evidence="3 4">DSM 2657</strain>
    </source>
</reference>
<organism evidence="3 4">
    <name type="scientific">Methanococcoides methylutens</name>
    <dbReference type="NCBI Taxonomy" id="2226"/>
    <lineage>
        <taxon>Archaea</taxon>
        <taxon>Methanobacteriati</taxon>
        <taxon>Methanobacteriota</taxon>
        <taxon>Stenosarchaea group</taxon>
        <taxon>Methanomicrobia</taxon>
        <taxon>Methanosarcinales</taxon>
        <taxon>Methanosarcinaceae</taxon>
        <taxon>Methanococcoides</taxon>
    </lineage>
</organism>
<dbReference type="Proteomes" id="UP000029859">
    <property type="component" value="Unassembled WGS sequence"/>
</dbReference>
<dbReference type="AlphaFoldDB" id="A0A099T2G2"/>
<evidence type="ECO:0000256" key="2">
    <source>
        <dbReference type="SAM" id="Phobius"/>
    </source>
</evidence>
<feature type="region of interest" description="Disordered" evidence="1">
    <location>
        <begin position="15"/>
        <end position="37"/>
    </location>
</feature>
<keyword evidence="2" id="KW-1133">Transmembrane helix</keyword>
<feature type="transmembrane region" description="Helical" evidence="2">
    <location>
        <begin position="168"/>
        <end position="191"/>
    </location>
</feature>
<keyword evidence="2" id="KW-0812">Transmembrane</keyword>
<gene>
    <name evidence="3" type="ORF">LI82_05035</name>
</gene>
<keyword evidence="4" id="KW-1185">Reference proteome</keyword>
<comment type="caution">
    <text evidence="3">The sequence shown here is derived from an EMBL/GenBank/DDBJ whole genome shotgun (WGS) entry which is preliminary data.</text>
</comment>